<evidence type="ECO:0000256" key="14">
    <source>
        <dbReference type="PROSITE-ProRule" id="PRU00023"/>
    </source>
</evidence>
<dbReference type="RefSeq" id="XP_054843757.1">
    <property type="nucleotide sequence ID" value="XM_054987782.1"/>
</dbReference>
<keyword evidence="6" id="KW-0597">Phosphoprotein</keyword>
<keyword evidence="7" id="KW-0677">Repeat</keyword>
<evidence type="ECO:0000256" key="1">
    <source>
        <dbReference type="ARBA" id="ARBA00004496"/>
    </source>
</evidence>
<dbReference type="InterPro" id="IPR002110">
    <property type="entry name" value="Ankyrin_rpt"/>
</dbReference>
<dbReference type="InterPro" id="IPR036770">
    <property type="entry name" value="Ankyrin_rpt-contain_sf"/>
</dbReference>
<dbReference type="PANTHER" id="PTHR24157:SF3">
    <property type="entry name" value="ANKYRIN REPEAT, SAM AND BASIC LEUCINE ZIPPER DOMAIN-CONTAINING PROTEIN 1"/>
    <property type="match status" value="1"/>
</dbReference>
<evidence type="ECO:0000256" key="10">
    <source>
        <dbReference type="ARBA" id="ARBA00023043"/>
    </source>
</evidence>
<evidence type="ECO:0000256" key="13">
    <source>
        <dbReference type="ARBA" id="ARBA00030354"/>
    </source>
</evidence>
<dbReference type="GO" id="GO:0031047">
    <property type="term" value="P:regulatory ncRNA-mediated gene silencing"/>
    <property type="evidence" value="ECO:0007669"/>
    <property type="project" value="UniProtKB-KW"/>
</dbReference>
<evidence type="ECO:0000256" key="7">
    <source>
        <dbReference type="ARBA" id="ARBA00022737"/>
    </source>
</evidence>
<dbReference type="GO" id="GO:0030154">
    <property type="term" value="P:cell differentiation"/>
    <property type="evidence" value="ECO:0007669"/>
    <property type="project" value="UniProtKB-KW"/>
</dbReference>
<dbReference type="PANTHER" id="PTHR24157">
    <property type="entry name" value="ANKYRIN REPEAT, SAM AND BASIC LEUCINE ZIPPER DOMAIN-CONTAINING PROTEIN 1"/>
    <property type="match status" value="1"/>
</dbReference>
<dbReference type="CTD" id="136991"/>
<evidence type="ECO:0000256" key="8">
    <source>
        <dbReference type="ARBA" id="ARBA00022782"/>
    </source>
</evidence>
<feature type="region of interest" description="Disordered" evidence="15">
    <location>
        <begin position="1"/>
        <end position="21"/>
    </location>
</feature>
<dbReference type="Gene3D" id="1.10.150.50">
    <property type="entry name" value="Transcription Factor, Ets-1"/>
    <property type="match status" value="1"/>
</dbReference>
<evidence type="ECO:0000256" key="4">
    <source>
        <dbReference type="ARBA" id="ARBA00022473"/>
    </source>
</evidence>
<evidence type="ECO:0000256" key="11">
    <source>
        <dbReference type="ARBA" id="ARBA00023158"/>
    </source>
</evidence>
<dbReference type="GO" id="GO:0007283">
    <property type="term" value="P:spermatogenesis"/>
    <property type="evidence" value="ECO:0007669"/>
    <property type="project" value="UniProtKB-KW"/>
</dbReference>
<feature type="domain" description="SAM" evidence="16">
    <location>
        <begin position="271"/>
        <end position="334"/>
    </location>
</feature>
<keyword evidence="8" id="KW-0221">Differentiation</keyword>
<protein>
    <recommendedName>
        <fullName evidence="3">Ankyrin repeat, SAM and basic leucine zipper domain-containing protein 1</fullName>
    </recommendedName>
    <alternativeName>
        <fullName evidence="13">Germ cell-specific ankyrin, SAM and basic leucine zipper domain-containing protein</fullName>
    </alternativeName>
</protein>
<dbReference type="SMART" id="SM00248">
    <property type="entry name" value="ANK"/>
    <property type="match status" value="5"/>
</dbReference>
<proteinExistence type="predicted"/>
<evidence type="ECO:0000256" key="3">
    <source>
        <dbReference type="ARBA" id="ARBA00020117"/>
    </source>
</evidence>
<evidence type="ECO:0000256" key="2">
    <source>
        <dbReference type="ARBA" id="ARBA00011479"/>
    </source>
</evidence>
<evidence type="ECO:0000256" key="15">
    <source>
        <dbReference type="SAM" id="MobiDB-lite"/>
    </source>
</evidence>
<dbReference type="FunFam" id="1.25.40.20:FF:000192">
    <property type="entry name" value="Ankyrin repeat, SAM and basic leucine zipper domain-containing 1"/>
    <property type="match status" value="1"/>
</dbReference>
<dbReference type="SUPFAM" id="SSF47769">
    <property type="entry name" value="SAM/Pointed domain"/>
    <property type="match status" value="1"/>
</dbReference>
<dbReference type="SUPFAM" id="SSF48403">
    <property type="entry name" value="Ankyrin repeat"/>
    <property type="match status" value="1"/>
</dbReference>
<feature type="repeat" description="ANK" evidence="14">
    <location>
        <begin position="179"/>
        <end position="211"/>
    </location>
</feature>
<evidence type="ECO:0000256" key="12">
    <source>
        <dbReference type="ARBA" id="ARBA00023254"/>
    </source>
</evidence>
<keyword evidence="10 14" id="KW-0040">ANK repeat</keyword>
<evidence type="ECO:0000256" key="6">
    <source>
        <dbReference type="ARBA" id="ARBA00022553"/>
    </source>
</evidence>
<accession>A0AA97JTC0</accession>
<dbReference type="GO" id="GO:0071546">
    <property type="term" value="C:pi-body"/>
    <property type="evidence" value="ECO:0007669"/>
    <property type="project" value="TreeGrafter"/>
</dbReference>
<keyword evidence="9" id="KW-0744">Spermatogenesis</keyword>
<keyword evidence="4" id="KW-0217">Developmental protein</keyword>
<dbReference type="GO" id="GO:0051321">
    <property type="term" value="P:meiotic cell cycle"/>
    <property type="evidence" value="ECO:0007669"/>
    <property type="project" value="UniProtKB-KW"/>
</dbReference>
<dbReference type="Pfam" id="PF12796">
    <property type="entry name" value="Ank_2"/>
    <property type="match status" value="1"/>
</dbReference>
<dbReference type="PROSITE" id="PS50105">
    <property type="entry name" value="SAM_DOMAIN"/>
    <property type="match status" value="1"/>
</dbReference>
<dbReference type="GeneID" id="129335346"/>
<dbReference type="Proteomes" id="UP001190640">
    <property type="component" value="Chromosome 9"/>
</dbReference>
<evidence type="ECO:0000313" key="18">
    <source>
        <dbReference type="RefSeq" id="XP_054843757.1"/>
    </source>
</evidence>
<keyword evidence="17" id="KW-1185">Reference proteome</keyword>
<organism evidence="17 18">
    <name type="scientific">Eublepharis macularius</name>
    <name type="common">Leopard gecko</name>
    <name type="synonym">Cyrtodactylus macularius</name>
    <dbReference type="NCBI Taxonomy" id="481883"/>
    <lineage>
        <taxon>Eukaryota</taxon>
        <taxon>Metazoa</taxon>
        <taxon>Chordata</taxon>
        <taxon>Craniata</taxon>
        <taxon>Vertebrata</taxon>
        <taxon>Euteleostomi</taxon>
        <taxon>Lepidosauria</taxon>
        <taxon>Squamata</taxon>
        <taxon>Bifurcata</taxon>
        <taxon>Gekkota</taxon>
        <taxon>Eublepharidae</taxon>
        <taxon>Eublepharinae</taxon>
        <taxon>Eublepharis</taxon>
    </lineage>
</organism>
<dbReference type="CDD" id="cd09521">
    <property type="entry name" value="SAM_ASZ1"/>
    <property type="match status" value="1"/>
</dbReference>
<evidence type="ECO:0000256" key="5">
    <source>
        <dbReference type="ARBA" id="ARBA00022490"/>
    </source>
</evidence>
<dbReference type="Pfam" id="PF00536">
    <property type="entry name" value="SAM_1"/>
    <property type="match status" value="1"/>
</dbReference>
<reference evidence="18" key="1">
    <citation type="submission" date="2025-08" db="UniProtKB">
        <authorList>
            <consortium name="RefSeq"/>
        </authorList>
    </citation>
    <scope>IDENTIFICATION</scope>
    <source>
        <tissue evidence="18">Blood</tissue>
    </source>
</reference>
<dbReference type="InterPro" id="IPR001660">
    <property type="entry name" value="SAM"/>
</dbReference>
<sequence length="475" mass="52637">MAGGARTFAVPAGGESSDSGDDDCWDIGCESTRHLGEVLQTDDKVEAFKKALTTGNLSVIEELLNSGVSVESTFKFGWTPLMYAASVVNVELMRILLDRGANASFDKDQYTVLMAACTARASEEQILRGVELLLSRNANPNAACRKKNTALMYAAREGHPQVVTLLVAHGSQVNVQDENGYTALTWAARQGHKKVVFKLLELGADKSIQTKDGQTPGEVAKNNRHSELFSLLSLTAHPFQGRFQNLSKEEAIQRLIQIPEAARSHTASSYTAFGDLELFLHSLELEHITEVLKETDTTLRQLLTMRKEDLMQIGIKDIRDQQKILDAVKELHVEEVKFEELSRVTDIEFSGDEFLTFLVKLNKQCIHLTTAVQSVVNQLPTDSHKLVLEWNPPQSLAKVCEDLVSSADSLNGEVSKLKELVKQLQDGQNNDPCRIQPLEKKGRWNKTLFKMAVVTLVGSGCVFLITKISLRKSCI</sequence>
<keyword evidence="12" id="KW-0469">Meiosis</keyword>
<dbReference type="PROSITE" id="PS50088">
    <property type="entry name" value="ANK_REPEAT"/>
    <property type="match status" value="3"/>
</dbReference>
<dbReference type="KEGG" id="emc:129335346"/>
<keyword evidence="11" id="KW-0943">RNA-mediated gene silencing</keyword>
<comment type="subunit">
    <text evidence="2">Interacts with DDX4, PIWIL1, RANBP9 and TDRD1.</text>
</comment>
<gene>
    <name evidence="18" type="primary">ASZ1</name>
</gene>
<keyword evidence="5" id="KW-0963">Cytoplasm</keyword>
<dbReference type="Gene3D" id="1.25.40.20">
    <property type="entry name" value="Ankyrin repeat-containing domain"/>
    <property type="match status" value="1"/>
</dbReference>
<dbReference type="AlphaFoldDB" id="A0AA97JTC0"/>
<dbReference type="InterPro" id="IPR013761">
    <property type="entry name" value="SAM/pointed_sf"/>
</dbReference>
<dbReference type="InterPro" id="IPR042650">
    <property type="entry name" value="Asz1_SAM"/>
</dbReference>
<evidence type="ECO:0000259" key="16">
    <source>
        <dbReference type="PROSITE" id="PS50105"/>
    </source>
</evidence>
<evidence type="ECO:0000313" key="17">
    <source>
        <dbReference type="Proteomes" id="UP001190640"/>
    </source>
</evidence>
<name>A0AA97JTC0_EUBMA</name>
<evidence type="ECO:0000256" key="9">
    <source>
        <dbReference type="ARBA" id="ARBA00022871"/>
    </source>
</evidence>
<dbReference type="SMART" id="SM00454">
    <property type="entry name" value="SAM"/>
    <property type="match status" value="1"/>
</dbReference>
<feature type="repeat" description="ANK" evidence="14">
    <location>
        <begin position="146"/>
        <end position="178"/>
    </location>
</feature>
<comment type="subcellular location">
    <subcellularLocation>
        <location evidence="1">Cytoplasm</location>
    </subcellularLocation>
</comment>
<feature type="repeat" description="ANK" evidence="14">
    <location>
        <begin position="76"/>
        <end position="108"/>
    </location>
</feature>
<dbReference type="Pfam" id="PF00023">
    <property type="entry name" value="Ank"/>
    <property type="match status" value="1"/>
</dbReference>
<dbReference type="PROSITE" id="PS50297">
    <property type="entry name" value="ANK_REP_REGION"/>
    <property type="match status" value="3"/>
</dbReference>